<evidence type="ECO:0000313" key="4">
    <source>
        <dbReference type="Proteomes" id="UP000604046"/>
    </source>
</evidence>
<reference evidence="3" key="1">
    <citation type="submission" date="2021-02" db="EMBL/GenBank/DDBJ databases">
        <authorList>
            <person name="Dougan E. K."/>
            <person name="Rhodes N."/>
            <person name="Thang M."/>
            <person name="Chan C."/>
        </authorList>
    </citation>
    <scope>NUCLEOTIDE SEQUENCE</scope>
</reference>
<feature type="coiled-coil region" evidence="1">
    <location>
        <begin position="74"/>
        <end position="140"/>
    </location>
</feature>
<keyword evidence="1" id="KW-0175">Coiled coil</keyword>
<dbReference type="Proteomes" id="UP000604046">
    <property type="component" value="Unassembled WGS sequence"/>
</dbReference>
<organism evidence="3 4">
    <name type="scientific">Symbiodinium natans</name>
    <dbReference type="NCBI Taxonomy" id="878477"/>
    <lineage>
        <taxon>Eukaryota</taxon>
        <taxon>Sar</taxon>
        <taxon>Alveolata</taxon>
        <taxon>Dinophyceae</taxon>
        <taxon>Suessiales</taxon>
        <taxon>Symbiodiniaceae</taxon>
        <taxon>Symbiodinium</taxon>
    </lineage>
</organism>
<protein>
    <submittedName>
        <fullName evidence="3">Uncharacterized protein</fullName>
    </submittedName>
</protein>
<evidence type="ECO:0000256" key="2">
    <source>
        <dbReference type="SAM" id="MobiDB-lite"/>
    </source>
</evidence>
<feature type="region of interest" description="Disordered" evidence="2">
    <location>
        <begin position="524"/>
        <end position="597"/>
    </location>
</feature>
<feature type="coiled-coil region" evidence="1">
    <location>
        <begin position="323"/>
        <end position="413"/>
    </location>
</feature>
<dbReference type="AlphaFoldDB" id="A0A812S391"/>
<gene>
    <name evidence="3" type="ORF">SNAT2548_LOCUS25693</name>
</gene>
<sequence>MPSKSEADTLLEDLPPALNAHIVRYNVKKFSGGREDLLPDDIDDPELLLRAAVRRFQNECSAAKSQQYRSDAEAEKLRKQVEILEEAQALAKEKEAKFANPERKLAKAAQSELFNERMTIRRLQKELRMVKDMLKESEDTFTQLFEELVTTRRHDQELEAQQNGLENKARMSIVALAEERKKVHEKTEIAKSLKARVQELEANEGDVHRKKAIAERRIVVLDRDVAQLQQDVKRVEAKYQESVETTLILEERCREEEAKLKEERAKVEVLTAQVAEEKKWSAILKQDLAKAHAEIEGITDEKHSLFKENKSLDKKGIIEGKRAREAEAEAKKVRELLVDSSSNLVMTTHELGDEKQRVGELERELEETRKTLKEYQELAATRKGILEGVEKEVVELNNQLKEAEAREYSLTRELKKVKISLSQSMDREKDADAEVVRVASSHCCSVHHDFPPQVFSGYGVFMNEMWPQALAALPQLEREKMSNEDLTMRLKTEWDRLSGADKHAFQLRVPAGAVLDLAGSPAEVPYCQTRPDDEASDSDADEAAKVTSVARPIPYLERDPLHCASKQQSPSHHKASDNVAGSDVDARDLPFAPRTGR</sequence>
<dbReference type="EMBL" id="CAJNDS010002404">
    <property type="protein sequence ID" value="CAE7461851.1"/>
    <property type="molecule type" value="Genomic_DNA"/>
</dbReference>
<evidence type="ECO:0000313" key="3">
    <source>
        <dbReference type="EMBL" id="CAE7461851.1"/>
    </source>
</evidence>
<comment type="caution">
    <text evidence="3">The sequence shown here is derived from an EMBL/GenBank/DDBJ whole genome shotgun (WGS) entry which is preliminary data.</text>
</comment>
<accession>A0A812S391</accession>
<feature type="coiled-coil region" evidence="1">
    <location>
        <begin position="176"/>
        <end position="273"/>
    </location>
</feature>
<dbReference type="Gene3D" id="1.10.287.1490">
    <property type="match status" value="1"/>
</dbReference>
<evidence type="ECO:0000256" key="1">
    <source>
        <dbReference type="SAM" id="Coils"/>
    </source>
</evidence>
<proteinExistence type="predicted"/>
<name>A0A812S391_9DINO</name>
<dbReference type="InterPro" id="IPR036910">
    <property type="entry name" value="HMG_box_dom_sf"/>
</dbReference>
<keyword evidence="4" id="KW-1185">Reference proteome</keyword>
<dbReference type="SUPFAM" id="SSF47095">
    <property type="entry name" value="HMG-box"/>
    <property type="match status" value="1"/>
</dbReference>
<dbReference type="OrthoDB" id="427521at2759"/>